<evidence type="ECO:0000313" key="2">
    <source>
        <dbReference type="Proteomes" id="UP001347796"/>
    </source>
</evidence>
<protein>
    <submittedName>
        <fullName evidence="1">Uncharacterized protein</fullName>
    </submittedName>
</protein>
<sequence>MLYGLILSFSCRESAVKLDPKIRRGLFLFAVSNSCMDPIVYGMFTINFKREFSRCCYCVKTIPKEKVKKVNEINRVFSPRRSSLRNSGSSGTSQKNAERLYIRSQDNSGSYMRYTPMSESLTNSRFSLSSMTRENGQSCRANINNFVGIGCMGETI</sequence>
<comment type="caution">
    <text evidence="1">The sequence shown here is derived from an EMBL/GenBank/DDBJ whole genome shotgun (WGS) entry which is preliminary data.</text>
</comment>
<keyword evidence="2" id="KW-1185">Reference proteome</keyword>
<dbReference type="SUPFAM" id="SSF81321">
    <property type="entry name" value="Family A G protein-coupled receptor-like"/>
    <property type="match status" value="1"/>
</dbReference>
<gene>
    <name evidence="1" type="ORF">SNE40_011500</name>
</gene>
<proteinExistence type="predicted"/>
<reference evidence="1 2" key="1">
    <citation type="submission" date="2024-01" db="EMBL/GenBank/DDBJ databases">
        <title>The genome of the rayed Mediterranean limpet Patella caerulea (Linnaeus, 1758).</title>
        <authorList>
            <person name="Anh-Thu Weber A."/>
            <person name="Halstead-Nussloch G."/>
        </authorList>
    </citation>
    <scope>NUCLEOTIDE SEQUENCE [LARGE SCALE GENOMIC DNA]</scope>
    <source>
        <strain evidence="1">AATW-2023a</strain>
        <tissue evidence="1">Whole specimen</tissue>
    </source>
</reference>
<dbReference type="Proteomes" id="UP001347796">
    <property type="component" value="Unassembled WGS sequence"/>
</dbReference>
<name>A0AAN8PLQ5_PATCE</name>
<dbReference type="AlphaFoldDB" id="A0AAN8PLQ5"/>
<dbReference type="Gene3D" id="1.20.1070.10">
    <property type="entry name" value="Rhodopsin 7-helix transmembrane proteins"/>
    <property type="match status" value="1"/>
</dbReference>
<evidence type="ECO:0000313" key="1">
    <source>
        <dbReference type="EMBL" id="KAK6179054.1"/>
    </source>
</evidence>
<accession>A0AAN8PLQ5</accession>
<dbReference type="EMBL" id="JAZGQO010000008">
    <property type="protein sequence ID" value="KAK6179054.1"/>
    <property type="molecule type" value="Genomic_DNA"/>
</dbReference>
<organism evidence="1 2">
    <name type="scientific">Patella caerulea</name>
    <name type="common">Rayed Mediterranean limpet</name>
    <dbReference type="NCBI Taxonomy" id="87958"/>
    <lineage>
        <taxon>Eukaryota</taxon>
        <taxon>Metazoa</taxon>
        <taxon>Spiralia</taxon>
        <taxon>Lophotrochozoa</taxon>
        <taxon>Mollusca</taxon>
        <taxon>Gastropoda</taxon>
        <taxon>Patellogastropoda</taxon>
        <taxon>Patelloidea</taxon>
        <taxon>Patellidae</taxon>
        <taxon>Patella</taxon>
    </lineage>
</organism>